<dbReference type="EMBL" id="JBHTBR010000002">
    <property type="protein sequence ID" value="MFC7291317.1"/>
    <property type="molecule type" value="Genomic_DNA"/>
</dbReference>
<evidence type="ECO:0000256" key="2">
    <source>
        <dbReference type="SAM" id="SignalP"/>
    </source>
</evidence>
<feature type="signal peptide" evidence="2">
    <location>
        <begin position="1"/>
        <end position="25"/>
    </location>
</feature>
<accession>A0ABW2IKD6</accession>
<proteinExistence type="predicted"/>
<evidence type="ECO:0000313" key="3">
    <source>
        <dbReference type="EMBL" id="MFC7291317.1"/>
    </source>
</evidence>
<protein>
    <submittedName>
        <fullName evidence="3">Uncharacterized protein</fullName>
    </submittedName>
</protein>
<name>A0ABW2IKD6_9PROT</name>
<reference evidence="4" key="1">
    <citation type="journal article" date="2019" name="Int. J. Syst. Evol. Microbiol.">
        <title>The Global Catalogue of Microorganisms (GCM) 10K type strain sequencing project: providing services to taxonomists for standard genome sequencing and annotation.</title>
        <authorList>
            <consortium name="The Broad Institute Genomics Platform"/>
            <consortium name="The Broad Institute Genome Sequencing Center for Infectious Disease"/>
            <person name="Wu L."/>
            <person name="Ma J."/>
        </authorList>
    </citation>
    <scope>NUCLEOTIDE SEQUENCE [LARGE SCALE GENOMIC DNA]</scope>
    <source>
        <strain evidence="4">CCUG 51308</strain>
    </source>
</reference>
<feature type="compositionally biased region" description="Polar residues" evidence="1">
    <location>
        <begin position="466"/>
        <end position="480"/>
    </location>
</feature>
<feature type="region of interest" description="Disordered" evidence="1">
    <location>
        <begin position="466"/>
        <end position="491"/>
    </location>
</feature>
<dbReference type="RefSeq" id="WP_382166510.1">
    <property type="nucleotide sequence ID" value="NZ_JBHTBR010000002.1"/>
</dbReference>
<evidence type="ECO:0000256" key="1">
    <source>
        <dbReference type="SAM" id="MobiDB-lite"/>
    </source>
</evidence>
<feature type="region of interest" description="Disordered" evidence="1">
    <location>
        <begin position="401"/>
        <end position="438"/>
    </location>
</feature>
<gene>
    <name evidence="3" type="ORF">ACFQS8_06790</name>
</gene>
<evidence type="ECO:0000313" key="4">
    <source>
        <dbReference type="Proteomes" id="UP001596492"/>
    </source>
</evidence>
<comment type="caution">
    <text evidence="3">The sequence shown here is derived from an EMBL/GenBank/DDBJ whole genome shotgun (WGS) entry which is preliminary data.</text>
</comment>
<dbReference type="Proteomes" id="UP001596492">
    <property type="component" value="Unassembled WGS sequence"/>
</dbReference>
<organism evidence="3 4">
    <name type="scientific">Hirschia litorea</name>
    <dbReference type="NCBI Taxonomy" id="1199156"/>
    <lineage>
        <taxon>Bacteria</taxon>
        <taxon>Pseudomonadati</taxon>
        <taxon>Pseudomonadota</taxon>
        <taxon>Alphaproteobacteria</taxon>
        <taxon>Hyphomonadales</taxon>
        <taxon>Hyphomonadaceae</taxon>
        <taxon>Hirschia</taxon>
    </lineage>
</organism>
<feature type="chain" id="PRO_5045103488" evidence="2">
    <location>
        <begin position="26"/>
        <end position="649"/>
    </location>
</feature>
<sequence length="649" mass="68525">MLKYAKRFSASLLVLAALSSAPSNAQIVSSGSLTEVDPWGVGWKSSNTGGLGSNLWSATNASSVYELLGSIDANQLTPAQANLLRAIVLSGGKAPAGSIDEATTERLRLLRELGETKNATNLLQRFPNESWSEDPRKFEADMDFATGDNKRACATVDAAPSDDSFWQSLRATCFALAGNATAANLSAEMAVSSGEEDPWLFEAVSAVAEVIAGNENTKLPAANYSTGATIALSLAAKLPPEADSVTSLTPQYAAFLAQRADAPEDIRKEALLYAARAGVIDAQTARKALISPKPTAPTPDPNLPADKQVSAESDIMRTPLERAVDSVTNPDIELKDKAVKLIAALVPARGNAQEFALHAKVLLPELKSIPQTRETAPLSPAFVEAALAAEDLALAQRWRDTMNNPFDDPPPAPIQAPNTGLTPTIPAQPQTGSTAIAPAGQPINLAQSAGQPLTLDEQLQALNNAQNSGQNSTANAGQSPPNGPMTLAPAPKLQPILHSDWDKARLDALILLANPKKDNKTSAKVVSNLVIMAETHPIEANRYLSILSGIGYLMSPDARDIIAKYQNTAPSLEQVLADYKMANARRDNAVGEASLRALITLRDTTPQDGDLIPYTNALSTLGQNGLTNNAKAIALEALAPWAQKQSNNN</sequence>
<feature type="compositionally biased region" description="Polar residues" evidence="1">
    <location>
        <begin position="416"/>
        <end position="434"/>
    </location>
</feature>
<keyword evidence="2" id="KW-0732">Signal</keyword>
<keyword evidence="4" id="KW-1185">Reference proteome</keyword>